<dbReference type="EMBL" id="CAJHUB010000676">
    <property type="protein sequence ID" value="CAD7675836.1"/>
    <property type="molecule type" value="Genomic_DNA"/>
</dbReference>
<keyword evidence="2" id="KW-1185">Reference proteome</keyword>
<sequence>MAEYLQYGIYRQKSCKLNRDIYVEKGKRKAIRLKSRYQQAVLSPKALRENPFLPFPACGGSRCSLTCGRVTQISASDFPMAFSSLCVFPLGVSYKDTCHRV</sequence>
<name>A0A811YF39_NYCPR</name>
<reference evidence="1" key="1">
    <citation type="submission" date="2020-12" db="EMBL/GenBank/DDBJ databases">
        <authorList>
            <consortium name="Molecular Ecology Group"/>
        </authorList>
    </citation>
    <scope>NUCLEOTIDE SEQUENCE</scope>
    <source>
        <strain evidence="1">TBG_1078</strain>
    </source>
</reference>
<evidence type="ECO:0000313" key="2">
    <source>
        <dbReference type="Proteomes" id="UP000645828"/>
    </source>
</evidence>
<accession>A0A811YF39</accession>
<gene>
    <name evidence="1" type="ORF">NYPRO_LOCUS8631</name>
</gene>
<comment type="caution">
    <text evidence="1">The sequence shown here is derived from an EMBL/GenBank/DDBJ whole genome shotgun (WGS) entry which is preliminary data.</text>
</comment>
<dbReference type="Proteomes" id="UP000645828">
    <property type="component" value="Unassembled WGS sequence"/>
</dbReference>
<proteinExistence type="predicted"/>
<evidence type="ECO:0000313" key="1">
    <source>
        <dbReference type="EMBL" id="CAD7675836.1"/>
    </source>
</evidence>
<dbReference type="AlphaFoldDB" id="A0A811YF39"/>
<protein>
    <submittedName>
        <fullName evidence="1">(raccoon dog) hypothetical protein</fullName>
    </submittedName>
</protein>
<organism evidence="1 2">
    <name type="scientific">Nyctereutes procyonoides</name>
    <name type="common">Raccoon dog</name>
    <name type="synonym">Canis procyonoides</name>
    <dbReference type="NCBI Taxonomy" id="34880"/>
    <lineage>
        <taxon>Eukaryota</taxon>
        <taxon>Metazoa</taxon>
        <taxon>Chordata</taxon>
        <taxon>Craniata</taxon>
        <taxon>Vertebrata</taxon>
        <taxon>Euteleostomi</taxon>
        <taxon>Mammalia</taxon>
        <taxon>Eutheria</taxon>
        <taxon>Laurasiatheria</taxon>
        <taxon>Carnivora</taxon>
        <taxon>Caniformia</taxon>
        <taxon>Canidae</taxon>
        <taxon>Nyctereutes</taxon>
    </lineage>
</organism>